<dbReference type="AlphaFoldDB" id="A0A9D1WB39"/>
<evidence type="ECO:0000313" key="3">
    <source>
        <dbReference type="Proteomes" id="UP000824156"/>
    </source>
</evidence>
<dbReference type="SUPFAM" id="SSF88713">
    <property type="entry name" value="Glycoside hydrolase/deacetylase"/>
    <property type="match status" value="1"/>
</dbReference>
<dbReference type="GO" id="GO:0005975">
    <property type="term" value="P:carbohydrate metabolic process"/>
    <property type="evidence" value="ECO:0007669"/>
    <property type="project" value="InterPro"/>
</dbReference>
<proteinExistence type="predicted"/>
<comment type="caution">
    <text evidence="2">The sequence shown here is derived from an EMBL/GenBank/DDBJ whole genome shotgun (WGS) entry which is preliminary data.</text>
</comment>
<evidence type="ECO:0000259" key="1">
    <source>
        <dbReference type="PROSITE" id="PS51677"/>
    </source>
</evidence>
<dbReference type="EMBL" id="DXEZ01000308">
    <property type="protein sequence ID" value="HIX55528.1"/>
    <property type="molecule type" value="Genomic_DNA"/>
</dbReference>
<dbReference type="PROSITE" id="PS51257">
    <property type="entry name" value="PROKAR_LIPOPROTEIN"/>
    <property type="match status" value="1"/>
</dbReference>
<feature type="domain" description="NodB homology" evidence="1">
    <location>
        <begin position="114"/>
        <end position="323"/>
    </location>
</feature>
<dbReference type="Pfam" id="PF01522">
    <property type="entry name" value="Polysacc_deac_1"/>
    <property type="match status" value="1"/>
</dbReference>
<dbReference type="PANTHER" id="PTHR10587">
    <property type="entry name" value="GLYCOSYL TRANSFERASE-RELATED"/>
    <property type="match status" value="1"/>
</dbReference>
<organism evidence="2 3">
    <name type="scientific">Candidatus Sphingobacterium stercoripullorum</name>
    <dbReference type="NCBI Taxonomy" id="2838759"/>
    <lineage>
        <taxon>Bacteria</taxon>
        <taxon>Pseudomonadati</taxon>
        <taxon>Bacteroidota</taxon>
        <taxon>Sphingobacteriia</taxon>
        <taxon>Sphingobacteriales</taxon>
        <taxon>Sphingobacteriaceae</taxon>
        <taxon>Sphingobacterium</taxon>
    </lineage>
</organism>
<dbReference type="InterPro" id="IPR011330">
    <property type="entry name" value="Glyco_hydro/deAcase_b/a-brl"/>
</dbReference>
<dbReference type="Proteomes" id="UP000824156">
    <property type="component" value="Unassembled WGS sequence"/>
</dbReference>
<dbReference type="GO" id="GO:0016810">
    <property type="term" value="F:hydrolase activity, acting on carbon-nitrogen (but not peptide) bonds"/>
    <property type="evidence" value="ECO:0007669"/>
    <property type="project" value="InterPro"/>
</dbReference>
<dbReference type="PROSITE" id="PS51677">
    <property type="entry name" value="NODB"/>
    <property type="match status" value="1"/>
</dbReference>
<dbReference type="PANTHER" id="PTHR10587:SF125">
    <property type="entry name" value="POLYSACCHARIDE DEACETYLASE YHEN-RELATED"/>
    <property type="match status" value="1"/>
</dbReference>
<dbReference type="InterPro" id="IPR050248">
    <property type="entry name" value="Polysacc_deacetylase_ArnD"/>
</dbReference>
<accession>A0A9D1WB39</accession>
<reference evidence="2" key="1">
    <citation type="journal article" date="2021" name="PeerJ">
        <title>Extensive microbial diversity within the chicken gut microbiome revealed by metagenomics and culture.</title>
        <authorList>
            <person name="Gilroy R."/>
            <person name="Ravi A."/>
            <person name="Getino M."/>
            <person name="Pursley I."/>
            <person name="Horton D.L."/>
            <person name="Alikhan N.F."/>
            <person name="Baker D."/>
            <person name="Gharbi K."/>
            <person name="Hall N."/>
            <person name="Watson M."/>
            <person name="Adriaenssens E.M."/>
            <person name="Foster-Nyarko E."/>
            <person name="Jarju S."/>
            <person name="Secka A."/>
            <person name="Antonio M."/>
            <person name="Oren A."/>
            <person name="Chaudhuri R.R."/>
            <person name="La Ragione R."/>
            <person name="Hildebrand F."/>
            <person name="Pallen M.J."/>
        </authorList>
    </citation>
    <scope>NUCLEOTIDE SEQUENCE</scope>
    <source>
        <strain evidence="2">1719</strain>
    </source>
</reference>
<dbReference type="Gene3D" id="3.20.20.370">
    <property type="entry name" value="Glycoside hydrolase/deacetylase"/>
    <property type="match status" value="1"/>
</dbReference>
<name>A0A9D1WB39_9SPHI</name>
<gene>
    <name evidence="2" type="ORF">H9853_10935</name>
</gene>
<evidence type="ECO:0000313" key="2">
    <source>
        <dbReference type="EMBL" id="HIX55528.1"/>
    </source>
</evidence>
<reference evidence="2" key="2">
    <citation type="submission" date="2021-04" db="EMBL/GenBank/DDBJ databases">
        <authorList>
            <person name="Gilroy R."/>
        </authorList>
    </citation>
    <scope>NUCLEOTIDE SEQUENCE</scope>
    <source>
        <strain evidence="2">1719</strain>
    </source>
</reference>
<dbReference type="InterPro" id="IPR002509">
    <property type="entry name" value="NODB_dom"/>
</dbReference>
<protein>
    <submittedName>
        <fullName evidence="2">Polysaccharide deacetylase family protein</fullName>
    </submittedName>
</protein>
<sequence>MCKSILAIKRLGVVGAITFILSSCNYINQYFQSSANNTSKEDSIAQQLTKDFVNPDSLDYLEDSVLLDTTEAKKDTVSGERLVDTVFQKETEKPVVEKTSRKKAYRAELVDKPKHIYITFDDGPLLGSSSIDSIISAKNIKSSVFLVGKHANMSKRLYKDYEKYASNPLIECYNHSYSHANHHYEKFYSDPDNVLKDFDTNQNYFELPHKIARMPGRNIWMLDSLSYVDIKGSRRAAEVLHENGYNIYGWDVEWRINGVTGVPDRPLAQVYKEIKNLIDKQQSLVANNVVLLMHDDMFRNEKGQQLLAGLIDSLHQHPDYHFEYIRDYPKKY</sequence>